<name>A0AAW1XNC2_RUBAR</name>
<evidence type="ECO:0000313" key="10">
    <source>
        <dbReference type="Proteomes" id="UP001457282"/>
    </source>
</evidence>
<dbReference type="PANTHER" id="PTHR21212:SF6">
    <property type="entry name" value="SEIPIN-2-LIKE"/>
    <property type="match status" value="1"/>
</dbReference>
<evidence type="ECO:0000256" key="1">
    <source>
        <dbReference type="ARBA" id="ARBA00004477"/>
    </source>
</evidence>
<dbReference type="Proteomes" id="UP001457282">
    <property type="component" value="Unassembled WGS sequence"/>
</dbReference>
<feature type="region of interest" description="Disordered" evidence="7">
    <location>
        <begin position="1"/>
        <end position="24"/>
    </location>
</feature>
<organism evidence="9 10">
    <name type="scientific">Rubus argutus</name>
    <name type="common">Southern blackberry</name>
    <dbReference type="NCBI Taxonomy" id="59490"/>
    <lineage>
        <taxon>Eukaryota</taxon>
        <taxon>Viridiplantae</taxon>
        <taxon>Streptophyta</taxon>
        <taxon>Embryophyta</taxon>
        <taxon>Tracheophyta</taxon>
        <taxon>Spermatophyta</taxon>
        <taxon>Magnoliopsida</taxon>
        <taxon>eudicotyledons</taxon>
        <taxon>Gunneridae</taxon>
        <taxon>Pentapetalae</taxon>
        <taxon>rosids</taxon>
        <taxon>fabids</taxon>
        <taxon>Rosales</taxon>
        <taxon>Rosaceae</taxon>
        <taxon>Rosoideae</taxon>
        <taxon>Rosoideae incertae sedis</taxon>
        <taxon>Rubus</taxon>
    </lineage>
</organism>
<protein>
    <recommendedName>
        <fullName evidence="11">Seipin</fullName>
    </recommendedName>
</protein>
<keyword evidence="5" id="KW-0443">Lipid metabolism</keyword>
<dbReference type="AlphaFoldDB" id="A0AAW1XNC2"/>
<dbReference type="GO" id="GO:0005789">
    <property type="term" value="C:endoplasmic reticulum membrane"/>
    <property type="evidence" value="ECO:0007669"/>
    <property type="project" value="UniProtKB-SubCell"/>
</dbReference>
<accession>A0AAW1XNC2</accession>
<comment type="subcellular location">
    <subcellularLocation>
        <location evidence="1">Endoplasmic reticulum membrane</location>
        <topology evidence="1">Multi-pass membrane protein</topology>
    </subcellularLocation>
</comment>
<keyword evidence="6 8" id="KW-0472">Membrane</keyword>
<keyword evidence="4 8" id="KW-1133">Transmembrane helix</keyword>
<dbReference type="InterPro" id="IPR009617">
    <property type="entry name" value="Seipin"/>
</dbReference>
<dbReference type="GO" id="GO:0140042">
    <property type="term" value="P:lipid droplet formation"/>
    <property type="evidence" value="ECO:0007669"/>
    <property type="project" value="UniProtKB-ARBA"/>
</dbReference>
<reference evidence="9 10" key="1">
    <citation type="journal article" date="2023" name="G3 (Bethesda)">
        <title>A chromosome-length genome assembly and annotation of blackberry (Rubus argutus, cv. 'Hillquist').</title>
        <authorList>
            <person name="Bruna T."/>
            <person name="Aryal R."/>
            <person name="Dudchenko O."/>
            <person name="Sargent D.J."/>
            <person name="Mead D."/>
            <person name="Buti M."/>
            <person name="Cavallini A."/>
            <person name="Hytonen T."/>
            <person name="Andres J."/>
            <person name="Pham M."/>
            <person name="Weisz D."/>
            <person name="Mascagni F."/>
            <person name="Usai G."/>
            <person name="Natali L."/>
            <person name="Bassil N."/>
            <person name="Fernandez G.E."/>
            <person name="Lomsadze A."/>
            <person name="Armour M."/>
            <person name="Olukolu B."/>
            <person name="Poorten T."/>
            <person name="Britton C."/>
            <person name="Davik J."/>
            <person name="Ashrafi H."/>
            <person name="Aiden E.L."/>
            <person name="Borodovsky M."/>
            <person name="Worthington M."/>
        </authorList>
    </citation>
    <scope>NUCLEOTIDE SEQUENCE [LARGE SCALE GENOMIC DNA]</scope>
    <source>
        <strain evidence="9">PI 553951</strain>
    </source>
</reference>
<feature type="transmembrane region" description="Helical" evidence="8">
    <location>
        <begin position="385"/>
        <end position="405"/>
    </location>
</feature>
<evidence type="ECO:0000256" key="6">
    <source>
        <dbReference type="ARBA" id="ARBA00023136"/>
    </source>
</evidence>
<proteinExistence type="predicted"/>
<evidence type="ECO:0000313" key="9">
    <source>
        <dbReference type="EMBL" id="KAK9937796.1"/>
    </source>
</evidence>
<evidence type="ECO:0000256" key="3">
    <source>
        <dbReference type="ARBA" id="ARBA00022824"/>
    </source>
</evidence>
<evidence type="ECO:0000256" key="7">
    <source>
        <dbReference type="SAM" id="MobiDB-lite"/>
    </source>
</evidence>
<dbReference type="CDD" id="cd23995">
    <property type="entry name" value="Seipin_BSCL2_like"/>
    <property type="match status" value="1"/>
</dbReference>
<evidence type="ECO:0000256" key="8">
    <source>
        <dbReference type="SAM" id="Phobius"/>
    </source>
</evidence>
<evidence type="ECO:0008006" key="11">
    <source>
        <dbReference type="Google" id="ProtNLM"/>
    </source>
</evidence>
<evidence type="ECO:0000256" key="5">
    <source>
        <dbReference type="ARBA" id="ARBA00023098"/>
    </source>
</evidence>
<feature type="transmembrane region" description="Helical" evidence="8">
    <location>
        <begin position="113"/>
        <end position="133"/>
    </location>
</feature>
<keyword evidence="10" id="KW-1185">Reference proteome</keyword>
<keyword evidence="3" id="KW-0256">Endoplasmic reticulum</keyword>
<evidence type="ECO:0000256" key="2">
    <source>
        <dbReference type="ARBA" id="ARBA00022692"/>
    </source>
</evidence>
<comment type="caution">
    <text evidence="9">The sequence shown here is derived from an EMBL/GenBank/DDBJ whole genome shotgun (WGS) entry which is preliminary data.</text>
</comment>
<dbReference type="EMBL" id="JBEDUW010000003">
    <property type="protein sequence ID" value="KAK9937796.1"/>
    <property type="molecule type" value="Genomic_DNA"/>
</dbReference>
<feature type="transmembrane region" description="Helical" evidence="8">
    <location>
        <begin position="153"/>
        <end position="170"/>
    </location>
</feature>
<keyword evidence="2 8" id="KW-0812">Transmembrane</keyword>
<gene>
    <name evidence="9" type="ORF">M0R45_014565</name>
</gene>
<dbReference type="PANTHER" id="PTHR21212">
    <property type="entry name" value="BERNARDINELLI-SEIP CONGENITAL LIPODYSTROPHY 2 HOMOLOG BSCL2 PROTEIN"/>
    <property type="match status" value="1"/>
</dbReference>
<feature type="transmembrane region" description="Helical" evidence="8">
    <location>
        <begin position="176"/>
        <end position="203"/>
    </location>
</feature>
<evidence type="ECO:0000256" key="4">
    <source>
        <dbReference type="ARBA" id="ARBA00022989"/>
    </source>
</evidence>
<sequence>MEDSQTLAAHDLADNGDQGFSRTQDGGFEPKCDAKSQRLFHMLKCYMLKLALDGADKVFKDQRTLNSCISVFECRAGLARNHGDVRRCGLDSTQVCEEIAVEERRDEGFQLSLVVKLFTLPVWLSYFSFMLLLRPFQTLRHIQGYLMERLLRLWSATFTSVISAVSGGLGTQKSLVVIVGLALFRSIYVCSMLLGILASGFVLSGFTMRHLVEKPIKTVETLNFDYTKPSPVALVPLMSSGVGVIPYNHKLQMTVSLTLPESEYNHKLGVFQVRVEFLSANGKVTASSSYPCMLRFKSRPIHYMQTFLRSAPLIVGLQSETQVLNIKISAHTEGLEPTACLKVILEQRAECHSGEGIPQIYAGLLLLQSELPQLKRLVWYWRRTIFVWTSFVSFLAELVFILAFFGPKIVPRGRPEKIKKARNSIIFGHQSR</sequence>
<dbReference type="Pfam" id="PF06775">
    <property type="entry name" value="Seipin"/>
    <property type="match status" value="1"/>
</dbReference>
<dbReference type="GO" id="GO:0006629">
    <property type="term" value="P:lipid metabolic process"/>
    <property type="evidence" value="ECO:0007669"/>
    <property type="project" value="UniProtKB-KW"/>
</dbReference>